<dbReference type="GO" id="GO:0006508">
    <property type="term" value="P:proteolysis"/>
    <property type="evidence" value="ECO:0007669"/>
    <property type="project" value="InterPro"/>
</dbReference>
<dbReference type="OrthoDB" id="3223806at2759"/>
<evidence type="ECO:0000313" key="5">
    <source>
        <dbReference type="Proteomes" id="UP000076532"/>
    </source>
</evidence>
<name>A0A166D009_9AGAM</name>
<evidence type="ECO:0000259" key="3">
    <source>
        <dbReference type="Pfam" id="PF00656"/>
    </source>
</evidence>
<feature type="domain" description="Peptidase C14 caspase" evidence="3">
    <location>
        <begin position="10"/>
        <end position="344"/>
    </location>
</feature>
<proteinExistence type="inferred from homology"/>
<evidence type="ECO:0000256" key="1">
    <source>
        <dbReference type="ARBA" id="ARBA00009005"/>
    </source>
</evidence>
<dbReference type="PANTHER" id="PTHR48104">
    <property type="entry name" value="METACASPASE-4"/>
    <property type="match status" value="1"/>
</dbReference>
<evidence type="ECO:0000313" key="4">
    <source>
        <dbReference type="EMBL" id="KZP14178.1"/>
    </source>
</evidence>
<comment type="similarity">
    <text evidence="1">Belongs to the peptidase C14B family.</text>
</comment>
<dbReference type="GO" id="GO:0004197">
    <property type="term" value="F:cysteine-type endopeptidase activity"/>
    <property type="evidence" value="ECO:0007669"/>
    <property type="project" value="InterPro"/>
</dbReference>
<reference evidence="4 5" key="1">
    <citation type="journal article" date="2016" name="Mol. Biol. Evol.">
        <title>Comparative Genomics of Early-Diverging Mushroom-Forming Fungi Provides Insights into the Origins of Lignocellulose Decay Capabilities.</title>
        <authorList>
            <person name="Nagy L.G."/>
            <person name="Riley R."/>
            <person name="Tritt A."/>
            <person name="Adam C."/>
            <person name="Daum C."/>
            <person name="Floudas D."/>
            <person name="Sun H."/>
            <person name="Yadav J.S."/>
            <person name="Pangilinan J."/>
            <person name="Larsson K.H."/>
            <person name="Matsuura K."/>
            <person name="Barry K."/>
            <person name="Labutti K."/>
            <person name="Kuo R."/>
            <person name="Ohm R.A."/>
            <person name="Bhattacharya S.S."/>
            <person name="Shirouzu T."/>
            <person name="Yoshinaga Y."/>
            <person name="Martin F.M."/>
            <person name="Grigoriev I.V."/>
            <person name="Hibbett D.S."/>
        </authorList>
    </citation>
    <scope>NUCLEOTIDE SEQUENCE [LARGE SCALE GENOMIC DNA]</scope>
    <source>
        <strain evidence="4 5">CBS 109695</strain>
    </source>
</reference>
<dbReference type="AlphaFoldDB" id="A0A166D009"/>
<feature type="region of interest" description="Disordered" evidence="2">
    <location>
        <begin position="219"/>
        <end position="240"/>
    </location>
</feature>
<dbReference type="Pfam" id="PF00656">
    <property type="entry name" value="Peptidase_C14"/>
    <property type="match status" value="1"/>
</dbReference>
<dbReference type="EMBL" id="KV417621">
    <property type="protein sequence ID" value="KZP14178.1"/>
    <property type="molecule type" value="Genomic_DNA"/>
</dbReference>
<protein>
    <recommendedName>
        <fullName evidence="3">Peptidase C14 caspase domain-containing protein</fullName>
    </recommendedName>
</protein>
<accession>A0A166D009</accession>
<gene>
    <name evidence="4" type="ORF">FIBSPDRAFT_1048949</name>
</gene>
<dbReference type="GO" id="GO:0005737">
    <property type="term" value="C:cytoplasm"/>
    <property type="evidence" value="ECO:0007669"/>
    <property type="project" value="TreeGrafter"/>
</dbReference>
<dbReference type="InterPro" id="IPR011600">
    <property type="entry name" value="Pept_C14_caspase"/>
</dbReference>
<feature type="compositionally biased region" description="Basic residues" evidence="2">
    <location>
        <begin position="354"/>
        <end position="366"/>
    </location>
</feature>
<organism evidence="4 5">
    <name type="scientific">Athelia psychrophila</name>
    <dbReference type="NCBI Taxonomy" id="1759441"/>
    <lineage>
        <taxon>Eukaryota</taxon>
        <taxon>Fungi</taxon>
        <taxon>Dikarya</taxon>
        <taxon>Basidiomycota</taxon>
        <taxon>Agaricomycotina</taxon>
        <taxon>Agaricomycetes</taxon>
        <taxon>Agaricomycetidae</taxon>
        <taxon>Atheliales</taxon>
        <taxon>Atheliaceae</taxon>
        <taxon>Athelia</taxon>
    </lineage>
</organism>
<keyword evidence="5" id="KW-1185">Reference proteome</keyword>
<dbReference type="Proteomes" id="UP000076532">
    <property type="component" value="Unassembled WGS sequence"/>
</dbReference>
<dbReference type="PANTHER" id="PTHR48104:SF30">
    <property type="entry name" value="METACASPASE-1"/>
    <property type="match status" value="1"/>
</dbReference>
<dbReference type="Gene3D" id="3.40.50.12660">
    <property type="match status" value="1"/>
</dbReference>
<sequence>MAPIAIEAQHKALLIGINYDSEGETGVLEGSHHNVEVLKNLLIDVYGYKPRDIVSLIDNHAVQNPELRPTRHNILRAIDNLVDDAQAGDHLFFYYSGHSGQVTNRHNSEEDGKDEVIITSDLKDLVDNELRIHLVDPLPAGANLVALLDTCHSGSLLDLEHHRCNRVWTPHISKGYRRTDSRRNHIVRHLAMEYDIESEWNCGIGMTVFTEESISIRASSIDSPKPSPRPLTHQLPSESRSSLPLKMDLSMDISIPAPFFPIMTRCESPTPFWECDGYCRERVPLLTAERANVVCISACEDAQETWESPDGSSLTMVVVSILKDNPHPTLQTLLQQLNFRAHDQARQLHETTTHYKKQRKAFRKGRPTTTRSREIEGCGEKDNFWDPQLASLEPLDMVSCLAL</sequence>
<dbReference type="InterPro" id="IPR050452">
    <property type="entry name" value="Metacaspase"/>
</dbReference>
<evidence type="ECO:0000256" key="2">
    <source>
        <dbReference type="SAM" id="MobiDB-lite"/>
    </source>
</evidence>
<feature type="region of interest" description="Disordered" evidence="2">
    <location>
        <begin position="352"/>
        <end position="374"/>
    </location>
</feature>